<organism evidence="1 2">
    <name type="scientific">Pusillimonas noertemannii</name>
    <dbReference type="NCBI Taxonomy" id="305977"/>
    <lineage>
        <taxon>Bacteria</taxon>
        <taxon>Pseudomonadati</taxon>
        <taxon>Pseudomonadota</taxon>
        <taxon>Betaproteobacteria</taxon>
        <taxon>Burkholderiales</taxon>
        <taxon>Alcaligenaceae</taxon>
        <taxon>Pusillimonas</taxon>
    </lineage>
</organism>
<evidence type="ECO:0000313" key="1">
    <source>
        <dbReference type="EMBL" id="PVY68646.1"/>
    </source>
</evidence>
<dbReference type="OrthoDB" id="6571385at2"/>
<proteinExistence type="predicted"/>
<gene>
    <name evidence="1" type="ORF">C7440_1057</name>
</gene>
<dbReference type="RefSeq" id="WP_116517707.1">
    <property type="nucleotide sequence ID" value="NZ_JACCEX010000001.1"/>
</dbReference>
<dbReference type="EMBL" id="QEKO01000001">
    <property type="protein sequence ID" value="PVY68646.1"/>
    <property type="molecule type" value="Genomic_DNA"/>
</dbReference>
<protein>
    <recommendedName>
        <fullName evidence="3">Protein singed</fullName>
    </recommendedName>
</protein>
<dbReference type="AlphaFoldDB" id="A0A2U1CRX8"/>
<comment type="caution">
    <text evidence="1">The sequence shown here is derived from an EMBL/GenBank/DDBJ whole genome shotgun (WGS) entry which is preliminary data.</text>
</comment>
<reference evidence="1 2" key="1">
    <citation type="submission" date="2018-04" db="EMBL/GenBank/DDBJ databases">
        <title>Genomic Encyclopedia of Type Strains, Phase IV (KMG-IV): sequencing the most valuable type-strain genomes for metagenomic binning, comparative biology and taxonomic classification.</title>
        <authorList>
            <person name="Goeker M."/>
        </authorList>
    </citation>
    <scope>NUCLEOTIDE SEQUENCE [LARGE SCALE GENOMIC DNA]</scope>
    <source>
        <strain evidence="1 2">DSM 10065</strain>
    </source>
</reference>
<sequence>MIEYITVEEVDALLGSSWSAADKKDEAVLIANVWMTNQQLPDTDPMPEEWKRAAAYVAREAAKGGIYGQAEYGLMSKSVQAGDVSSSKTFASNHKIVSAGESLALALLKPWLGGLGGGVFMLKRI</sequence>
<evidence type="ECO:0008006" key="3">
    <source>
        <dbReference type="Google" id="ProtNLM"/>
    </source>
</evidence>
<keyword evidence="2" id="KW-1185">Reference proteome</keyword>
<evidence type="ECO:0000313" key="2">
    <source>
        <dbReference type="Proteomes" id="UP000246145"/>
    </source>
</evidence>
<dbReference type="Proteomes" id="UP000246145">
    <property type="component" value="Unassembled WGS sequence"/>
</dbReference>
<name>A0A2U1CRX8_9BURK</name>
<accession>A0A2U1CRX8</accession>